<sequence>MTREKKVTVYCIIEAPNDLVRDQANAERVAKVMVFEKKPRRDGGGEYHSFAFSLNEDEATTISCEILRFERIHTPTFSLCTHVTWLRLVNPQDFVKVCAMDNWKKIPVITPEKPVSEPTEESPGSPDELFDAMVMDRG</sequence>
<organism evidence="2 3">
    <name type="scientific">Candidatus Kaiserbacteria bacterium GW2011_GWA2_52_12</name>
    <dbReference type="NCBI Taxonomy" id="1618671"/>
    <lineage>
        <taxon>Bacteria</taxon>
        <taxon>Candidatus Kaiseribacteriota</taxon>
    </lineage>
</organism>
<name>A0A0G1WWD1_9BACT</name>
<accession>A0A0G1WWD1</accession>
<evidence type="ECO:0000256" key="1">
    <source>
        <dbReference type="SAM" id="MobiDB-lite"/>
    </source>
</evidence>
<proteinExistence type="predicted"/>
<comment type="caution">
    <text evidence="2">The sequence shown here is derived from an EMBL/GenBank/DDBJ whole genome shotgun (WGS) entry which is preliminary data.</text>
</comment>
<evidence type="ECO:0000313" key="2">
    <source>
        <dbReference type="EMBL" id="KKW23046.1"/>
    </source>
</evidence>
<feature type="region of interest" description="Disordered" evidence="1">
    <location>
        <begin position="112"/>
        <end position="138"/>
    </location>
</feature>
<protein>
    <submittedName>
        <fullName evidence="2">Uncharacterized protein</fullName>
    </submittedName>
</protein>
<dbReference type="AlphaFoldDB" id="A0A0G1WWD1"/>
<reference evidence="2 3" key="1">
    <citation type="journal article" date="2015" name="Nature">
        <title>rRNA introns, odd ribosomes, and small enigmatic genomes across a large radiation of phyla.</title>
        <authorList>
            <person name="Brown C.T."/>
            <person name="Hug L.A."/>
            <person name="Thomas B.C."/>
            <person name="Sharon I."/>
            <person name="Castelle C.J."/>
            <person name="Singh A."/>
            <person name="Wilkins M.J."/>
            <person name="Williams K.H."/>
            <person name="Banfield J.F."/>
        </authorList>
    </citation>
    <scope>NUCLEOTIDE SEQUENCE [LARGE SCALE GENOMIC DNA]</scope>
</reference>
<dbReference type="EMBL" id="LCQW01000029">
    <property type="protein sequence ID" value="KKW23046.1"/>
    <property type="molecule type" value="Genomic_DNA"/>
</dbReference>
<dbReference type="Proteomes" id="UP000034273">
    <property type="component" value="Unassembled WGS sequence"/>
</dbReference>
<evidence type="ECO:0000313" key="3">
    <source>
        <dbReference type="Proteomes" id="UP000034273"/>
    </source>
</evidence>
<gene>
    <name evidence="2" type="ORF">UY67_C0029G0006</name>
</gene>